<evidence type="ECO:0000313" key="9">
    <source>
        <dbReference type="EMBL" id="ASG66314.1"/>
    </source>
</evidence>
<dbReference type="Gene3D" id="1.10.3720.10">
    <property type="entry name" value="MetI-like"/>
    <property type="match status" value="2"/>
</dbReference>
<dbReference type="InterPro" id="IPR035906">
    <property type="entry name" value="MetI-like_sf"/>
</dbReference>
<keyword evidence="5 7" id="KW-1133">Transmembrane helix</keyword>
<evidence type="ECO:0000256" key="4">
    <source>
        <dbReference type="ARBA" id="ARBA00022692"/>
    </source>
</evidence>
<dbReference type="PANTHER" id="PTHR30183:SF6">
    <property type="entry name" value="INNER MEMBRANE ABC TRANSPORTER PERMEASE PROTEIN YNJC"/>
    <property type="match status" value="1"/>
</dbReference>
<evidence type="ECO:0000259" key="8">
    <source>
        <dbReference type="PROSITE" id="PS50928"/>
    </source>
</evidence>
<comment type="subcellular location">
    <subcellularLocation>
        <location evidence="1">Cell membrane</location>
        <topology evidence="1">Multi-pass membrane protein</topology>
    </subcellularLocation>
</comment>
<keyword evidence="4 7" id="KW-0812">Transmembrane</keyword>
<feature type="transmembrane region" description="Helical" evidence="7">
    <location>
        <begin position="48"/>
        <end position="70"/>
    </location>
</feature>
<evidence type="ECO:0000256" key="1">
    <source>
        <dbReference type="ARBA" id="ARBA00004651"/>
    </source>
</evidence>
<evidence type="ECO:0000256" key="2">
    <source>
        <dbReference type="ARBA" id="ARBA00022448"/>
    </source>
</evidence>
<accession>A0ABN5ARK7</accession>
<feature type="transmembrane region" description="Helical" evidence="7">
    <location>
        <begin position="242"/>
        <end position="259"/>
    </location>
</feature>
<keyword evidence="2" id="KW-0813">Transport</keyword>
<sequence length="556" mass="61517">MVRALSIIVMLALIVLPVGSGLLLLLLSSFSAESGITSNAVHSILHELATLLSTLLLAVLAPLTACYLALRLAPALLKRPTLQQLLSPLLSVPHVAFAVGLMLLFSPSGWLIRLVESITGLLPFPPQGWPLPEKSVITVMVVLVLKELPFLLLMIAAQLKQVPASSWLIQAQSYGYSEKQAWWRVVTPELVKRLTLPMAAVIIYSLSVVDIPLLVGSNTEALLAQRVYEWTFQFSNESQSKALAGAWILMAMAALLLFINRQHAWLYRQWMLIKPLRKRRLTKGRPTHAPSSDTLASGVWLLLGLLSFAIIAVLILQSLASSWFYPAIMPESLSFHRWQTELAYLTQPSLNSFWLAIISSILGVTCALVLLEAQRQHHNNSLNGWLLIALLVPQVPLVLGWQLVLGEYLAEGKGGLWVLWSHTVYTVPYAYLVLHGAYTQFDDTWLIKAQSLGYSARQAWWKVMLPMLRAPLTTAFAIAFAVSIAQYLPTQWLGQGVTPTLTTEAVSVASGGDWRIGSLYALLQSLLPLIVFIGVALLNTELRRTHPKAKRYAEHS</sequence>
<feature type="transmembrane region" description="Helical" evidence="7">
    <location>
        <begin position="385"/>
        <end position="405"/>
    </location>
</feature>
<feature type="transmembrane region" description="Helical" evidence="7">
    <location>
        <begin position="91"/>
        <end position="115"/>
    </location>
</feature>
<dbReference type="InterPro" id="IPR000515">
    <property type="entry name" value="MetI-like"/>
</dbReference>
<dbReference type="EMBL" id="CP022133">
    <property type="protein sequence ID" value="ASG66314.1"/>
    <property type="molecule type" value="Genomic_DNA"/>
</dbReference>
<feature type="domain" description="ABC transmembrane type-1" evidence="8">
    <location>
        <begin position="51"/>
        <end position="260"/>
    </location>
</feature>
<feature type="transmembrane region" description="Helical" evidence="7">
    <location>
        <begin position="299"/>
        <end position="325"/>
    </location>
</feature>
<name>A0ABN5ARK7_9GAMM</name>
<feature type="domain" description="ABC transmembrane type-1" evidence="8">
    <location>
        <begin position="349"/>
        <end position="535"/>
    </location>
</feature>
<dbReference type="RefSeq" id="WP_088768687.1">
    <property type="nucleotide sequence ID" value="NZ_CP022133.1"/>
</dbReference>
<organism evidence="9 10">
    <name type="scientific">Idiomarina piscisalsi</name>
    <dbReference type="NCBI Taxonomy" id="1096243"/>
    <lineage>
        <taxon>Bacteria</taxon>
        <taxon>Pseudomonadati</taxon>
        <taxon>Pseudomonadota</taxon>
        <taxon>Gammaproteobacteria</taxon>
        <taxon>Alteromonadales</taxon>
        <taxon>Idiomarinaceae</taxon>
        <taxon>Idiomarina</taxon>
    </lineage>
</organism>
<dbReference type="PANTHER" id="PTHR30183">
    <property type="entry name" value="MOLYBDENUM TRANSPORT SYSTEM PERMEASE PROTEIN MODB"/>
    <property type="match status" value="1"/>
</dbReference>
<evidence type="ECO:0000313" key="10">
    <source>
        <dbReference type="Proteomes" id="UP000197717"/>
    </source>
</evidence>
<keyword evidence="10" id="KW-1185">Reference proteome</keyword>
<feature type="transmembrane region" description="Helical" evidence="7">
    <location>
        <begin position="194"/>
        <end position="215"/>
    </location>
</feature>
<keyword evidence="3" id="KW-1003">Cell membrane</keyword>
<keyword evidence="6 7" id="KW-0472">Membrane</keyword>
<dbReference type="Proteomes" id="UP000197717">
    <property type="component" value="Chromosome"/>
</dbReference>
<dbReference type="SUPFAM" id="SSF161098">
    <property type="entry name" value="MetI-like"/>
    <property type="match status" value="2"/>
</dbReference>
<reference evidence="9 10" key="1">
    <citation type="submission" date="2017-06" db="EMBL/GenBank/DDBJ databases">
        <title>Complete genome sequence of Idiomarina piscisalsi strain 10PY1A isolated from soil of Soudi Arabia.</title>
        <authorList>
            <person name="Kim M.-C."/>
            <person name="Jung B.K."/>
            <person name="Budiyanto F."/>
            <person name="Nzila A."/>
            <person name="Shin J.-H."/>
        </authorList>
    </citation>
    <scope>NUCLEOTIDE SEQUENCE [LARGE SCALE GENOMIC DNA]</scope>
    <source>
        <strain evidence="9 10">10PY1A</strain>
    </source>
</reference>
<evidence type="ECO:0000256" key="5">
    <source>
        <dbReference type="ARBA" id="ARBA00022989"/>
    </source>
</evidence>
<dbReference type="CDD" id="cd06261">
    <property type="entry name" value="TM_PBP2"/>
    <property type="match status" value="1"/>
</dbReference>
<proteinExistence type="predicted"/>
<dbReference type="PROSITE" id="PS50928">
    <property type="entry name" value="ABC_TM1"/>
    <property type="match status" value="2"/>
</dbReference>
<evidence type="ECO:0000256" key="6">
    <source>
        <dbReference type="ARBA" id="ARBA00023136"/>
    </source>
</evidence>
<feature type="transmembrane region" description="Helical" evidence="7">
    <location>
        <begin position="135"/>
        <end position="157"/>
    </location>
</feature>
<feature type="transmembrane region" description="Helical" evidence="7">
    <location>
        <begin position="467"/>
        <end position="488"/>
    </location>
</feature>
<feature type="transmembrane region" description="Helical" evidence="7">
    <location>
        <begin position="417"/>
        <end position="438"/>
    </location>
</feature>
<evidence type="ECO:0000256" key="3">
    <source>
        <dbReference type="ARBA" id="ARBA00022475"/>
    </source>
</evidence>
<feature type="transmembrane region" description="Helical" evidence="7">
    <location>
        <begin position="519"/>
        <end position="538"/>
    </location>
</feature>
<feature type="transmembrane region" description="Helical" evidence="7">
    <location>
        <begin position="353"/>
        <end position="373"/>
    </location>
</feature>
<evidence type="ECO:0000256" key="7">
    <source>
        <dbReference type="SAM" id="Phobius"/>
    </source>
</evidence>
<gene>
    <name evidence="9" type="ORF">CEW91_09255</name>
</gene>
<protein>
    <submittedName>
        <fullName evidence="9">ABC transporter permease</fullName>
    </submittedName>
</protein>